<proteinExistence type="predicted"/>
<dbReference type="OrthoDB" id="1784462at2"/>
<gene>
    <name evidence="1" type="ORF">GFC01_04435</name>
</gene>
<evidence type="ECO:0000313" key="2">
    <source>
        <dbReference type="Proteomes" id="UP000441717"/>
    </source>
</evidence>
<accession>A0A6N7IPJ4</accession>
<dbReference type="Pfam" id="PF12831">
    <property type="entry name" value="FAD_oxidored"/>
    <property type="match status" value="1"/>
</dbReference>
<protein>
    <submittedName>
        <fullName evidence="1">FAD-dependent oxidoreductase</fullName>
    </submittedName>
</protein>
<sequence length="123" mass="13442">MDINAYSYADMQSGTNPVWPVTGILRPDWQSRGGNPVNPVYLPYRMLVTPRAENLLVPGYATGACSLAWAEIRVIPNLCVLGDAAGAAAARAVLFGEMPARFGPEQIRWVQETLRRAGARLEK</sequence>
<keyword evidence="2" id="KW-1185">Reference proteome</keyword>
<reference evidence="1 2" key="1">
    <citation type="submission" date="2019-10" db="EMBL/GenBank/DDBJ databases">
        <title>Comparative genomics of sulfur disproportionating microorganisms.</title>
        <authorList>
            <person name="Ward L.M."/>
            <person name="Bertran E."/>
            <person name="Johnston D."/>
        </authorList>
    </citation>
    <scope>NUCLEOTIDE SEQUENCE [LARGE SCALE GENOMIC DNA]</scope>
    <source>
        <strain evidence="1 2">DSM 14055</strain>
    </source>
</reference>
<dbReference type="Proteomes" id="UP000441717">
    <property type="component" value="Unassembled WGS sequence"/>
</dbReference>
<organism evidence="1 2">
    <name type="scientific">Desulfofundulus thermobenzoicus</name>
    <dbReference type="NCBI Taxonomy" id="29376"/>
    <lineage>
        <taxon>Bacteria</taxon>
        <taxon>Bacillati</taxon>
        <taxon>Bacillota</taxon>
        <taxon>Clostridia</taxon>
        <taxon>Eubacteriales</taxon>
        <taxon>Peptococcaceae</taxon>
        <taxon>Desulfofundulus</taxon>
    </lineage>
</organism>
<name>A0A6N7IPJ4_9FIRM</name>
<dbReference type="AlphaFoldDB" id="A0A6N7IPJ4"/>
<comment type="caution">
    <text evidence="1">The sequence shown here is derived from an EMBL/GenBank/DDBJ whole genome shotgun (WGS) entry which is preliminary data.</text>
</comment>
<evidence type="ECO:0000313" key="1">
    <source>
        <dbReference type="EMBL" id="MQL51523.1"/>
    </source>
</evidence>
<dbReference type="EMBL" id="WHYR01000008">
    <property type="protein sequence ID" value="MQL51523.1"/>
    <property type="molecule type" value="Genomic_DNA"/>
</dbReference>